<dbReference type="InterPro" id="IPR011761">
    <property type="entry name" value="ATP-grasp"/>
</dbReference>
<protein>
    <submittedName>
        <fullName evidence="6">Biotin carboxylase</fullName>
    </submittedName>
</protein>
<dbReference type="EMBL" id="FNJB01000005">
    <property type="protein sequence ID" value="SDO92588.1"/>
    <property type="molecule type" value="Genomic_DNA"/>
</dbReference>
<keyword evidence="7" id="KW-1185">Reference proteome</keyword>
<evidence type="ECO:0000313" key="6">
    <source>
        <dbReference type="EMBL" id="SDO92588.1"/>
    </source>
</evidence>
<proteinExistence type="predicted"/>
<dbReference type="PROSITE" id="PS50975">
    <property type="entry name" value="ATP_GRASP"/>
    <property type="match status" value="1"/>
</dbReference>
<evidence type="ECO:0000256" key="3">
    <source>
        <dbReference type="ARBA" id="ARBA00022840"/>
    </source>
</evidence>
<dbReference type="GO" id="GO:0005524">
    <property type="term" value="F:ATP binding"/>
    <property type="evidence" value="ECO:0007669"/>
    <property type="project" value="UniProtKB-UniRule"/>
</dbReference>
<evidence type="ECO:0000256" key="2">
    <source>
        <dbReference type="ARBA" id="ARBA00022741"/>
    </source>
</evidence>
<reference evidence="7" key="1">
    <citation type="submission" date="2016-10" db="EMBL/GenBank/DDBJ databases">
        <authorList>
            <person name="Varghese N."/>
            <person name="Submissions S."/>
        </authorList>
    </citation>
    <scope>NUCLEOTIDE SEQUENCE [LARGE SCALE GENOMIC DNA]</scope>
    <source>
        <strain evidence="7">IBRC-M 10655</strain>
    </source>
</reference>
<dbReference type="InterPro" id="IPR052032">
    <property type="entry name" value="ATP-dep_AA_Ligase"/>
</dbReference>
<keyword evidence="3 4" id="KW-0067">ATP-binding</keyword>
<accession>A0A1H0NJ54</accession>
<evidence type="ECO:0000259" key="5">
    <source>
        <dbReference type="PROSITE" id="PS50975"/>
    </source>
</evidence>
<keyword evidence="1" id="KW-0436">Ligase</keyword>
<sequence>MTTVVILGSRLNIVRAAVDLGVRALWIRPPGATAQVLPDAVEVRECDLADYPALRSIVLGADRVAGVFSLTEAGLLATARLNTELVLPTNSPATVRALLDKDLMRQAMADRGLPVVRHRLVTGLADLLDFHAEVGPLILKPAGGTGSQDVFRIEDAESARAAMAAVTRPMIAEELLTGREISVEAFSADGRHYPIGFTDKTFLADGSFIETGHTMPAAVDDPDQVVAAVTDFLDALGVTQGPTHTELMLTPAGPRIIESHTRVGGAGIADLVGLAYGVDLPRLTVGVPLGLVDPPTALPAPIGGAASRAVLPPPGVITDIDVPDLPAQVFAALDCAVGDVIPPLRSGNDKKAGVVIAAGADAEAAARAAERAIALVKIVTS</sequence>
<feature type="domain" description="ATP-grasp" evidence="5">
    <location>
        <begin position="105"/>
        <end position="289"/>
    </location>
</feature>
<name>A0A1H0NJ54_9PSEU</name>
<dbReference type="GO" id="GO:0016874">
    <property type="term" value="F:ligase activity"/>
    <property type="evidence" value="ECO:0007669"/>
    <property type="project" value="UniProtKB-KW"/>
</dbReference>
<dbReference type="AlphaFoldDB" id="A0A1H0NJ54"/>
<dbReference type="PANTHER" id="PTHR43585:SF2">
    <property type="entry name" value="ATP-GRASP ENZYME FSQD"/>
    <property type="match status" value="1"/>
</dbReference>
<dbReference type="GO" id="GO:0046872">
    <property type="term" value="F:metal ion binding"/>
    <property type="evidence" value="ECO:0007669"/>
    <property type="project" value="InterPro"/>
</dbReference>
<dbReference type="RefSeq" id="WP_091375228.1">
    <property type="nucleotide sequence ID" value="NZ_FNDV01000002.1"/>
</dbReference>
<evidence type="ECO:0000313" key="7">
    <source>
        <dbReference type="Proteomes" id="UP000199651"/>
    </source>
</evidence>
<dbReference type="SUPFAM" id="SSF56059">
    <property type="entry name" value="Glutathione synthetase ATP-binding domain-like"/>
    <property type="match status" value="1"/>
</dbReference>
<gene>
    <name evidence="6" type="ORF">SAMN05192558_105365</name>
</gene>
<evidence type="ECO:0000256" key="4">
    <source>
        <dbReference type="PROSITE-ProRule" id="PRU00409"/>
    </source>
</evidence>
<dbReference type="Proteomes" id="UP000199651">
    <property type="component" value="Unassembled WGS sequence"/>
</dbReference>
<dbReference type="STRING" id="504798.SAMN05421871_102415"/>
<dbReference type="Gene3D" id="3.30.470.20">
    <property type="entry name" value="ATP-grasp fold, B domain"/>
    <property type="match status" value="1"/>
</dbReference>
<organism evidence="6 7">
    <name type="scientific">Actinokineospora alba</name>
    <dbReference type="NCBI Taxonomy" id="504798"/>
    <lineage>
        <taxon>Bacteria</taxon>
        <taxon>Bacillati</taxon>
        <taxon>Actinomycetota</taxon>
        <taxon>Actinomycetes</taxon>
        <taxon>Pseudonocardiales</taxon>
        <taxon>Pseudonocardiaceae</taxon>
        <taxon>Actinokineospora</taxon>
    </lineage>
</organism>
<dbReference type="InterPro" id="IPR040570">
    <property type="entry name" value="LAL_C2"/>
</dbReference>
<dbReference type="Pfam" id="PF18603">
    <property type="entry name" value="LAL_C2"/>
    <property type="match status" value="1"/>
</dbReference>
<keyword evidence="2 4" id="KW-0547">Nucleotide-binding</keyword>
<dbReference type="OrthoDB" id="6964321at2"/>
<dbReference type="PANTHER" id="PTHR43585">
    <property type="entry name" value="FUMIPYRROLE BIOSYNTHESIS PROTEIN C"/>
    <property type="match status" value="1"/>
</dbReference>
<evidence type="ECO:0000256" key="1">
    <source>
        <dbReference type="ARBA" id="ARBA00022598"/>
    </source>
</evidence>
<dbReference type="Pfam" id="PF13535">
    <property type="entry name" value="ATP-grasp_4"/>
    <property type="match status" value="1"/>
</dbReference>